<reference evidence="2 4" key="1">
    <citation type="submission" date="2015-09" db="EMBL/GenBank/DDBJ databases">
        <authorList>
            <consortium name="Swine Surveillance"/>
        </authorList>
    </citation>
    <scope>NUCLEOTIDE SEQUENCE [LARGE SCALE GENOMIC DNA]</scope>
    <source>
        <strain evidence="2 4">5120</strain>
    </source>
</reference>
<dbReference type="Proteomes" id="UP000051086">
    <property type="component" value="Unassembled WGS sequence"/>
</dbReference>
<proteinExistence type="predicted"/>
<dbReference type="Proteomes" id="UP000051887">
    <property type="component" value="Unassembled WGS sequence"/>
</dbReference>
<name>A0A0P1FL39_9RHOB</name>
<keyword evidence="3" id="KW-1185">Reference proteome</keyword>
<gene>
    <name evidence="1" type="ORF">TL5118_02639</name>
    <name evidence="2" type="ORF">TL5120_03993</name>
</gene>
<evidence type="ECO:0000313" key="1">
    <source>
        <dbReference type="EMBL" id="CUH68486.1"/>
    </source>
</evidence>
<dbReference type="EMBL" id="CYSB01000035">
    <property type="protein sequence ID" value="CUH68486.1"/>
    <property type="molecule type" value="Genomic_DNA"/>
</dbReference>
<evidence type="ECO:0000313" key="2">
    <source>
        <dbReference type="EMBL" id="CUH74174.1"/>
    </source>
</evidence>
<protein>
    <submittedName>
        <fullName evidence="2">Uncharacterized protein</fullName>
    </submittedName>
</protein>
<dbReference type="EMBL" id="CYSC01000044">
    <property type="protein sequence ID" value="CUH74174.1"/>
    <property type="molecule type" value="Genomic_DNA"/>
</dbReference>
<dbReference type="RefSeq" id="WP_058245296.1">
    <property type="nucleotide sequence ID" value="NZ_CYSB01000035.1"/>
</dbReference>
<evidence type="ECO:0000313" key="4">
    <source>
        <dbReference type="Proteomes" id="UP000051887"/>
    </source>
</evidence>
<accession>A0A0P1FL39</accession>
<reference evidence="1 3" key="2">
    <citation type="submission" date="2015-09" db="EMBL/GenBank/DDBJ databases">
        <authorList>
            <person name="Rodrigo-Torres L."/>
            <person name="Arahal D.R."/>
        </authorList>
    </citation>
    <scope>NUCLEOTIDE SEQUENCE [LARGE SCALE GENOMIC DNA]</scope>
    <source>
        <strain evidence="1 3">CECT 5118</strain>
    </source>
</reference>
<evidence type="ECO:0000313" key="3">
    <source>
        <dbReference type="Proteomes" id="UP000051086"/>
    </source>
</evidence>
<organism evidence="2 4">
    <name type="scientific">Thalassovita autumnalis</name>
    <dbReference type="NCBI Taxonomy" id="2072972"/>
    <lineage>
        <taxon>Bacteria</taxon>
        <taxon>Pseudomonadati</taxon>
        <taxon>Pseudomonadota</taxon>
        <taxon>Alphaproteobacteria</taxon>
        <taxon>Rhodobacterales</taxon>
        <taxon>Roseobacteraceae</taxon>
        <taxon>Thalassovita</taxon>
    </lineage>
</organism>
<sequence>MNILKRLISRPPEGTPLPDILPAQHWWVAERRMQNTRSGEVFRIFEAVIAPDKAIARAHLAAADAQLDAVLMKQALRRGDLVDEYDWTPASRELACLQLTRVKTEEQIAALDPALLDMLKEHDFFRADFAGTPDMAVGGGVYPEG</sequence>
<dbReference type="AlphaFoldDB" id="A0A0P1FL39"/>